<gene>
    <name evidence="1" type="ORF">MU0083_000508</name>
</gene>
<dbReference type="RefSeq" id="WP_308475404.1">
    <property type="nucleotide sequence ID" value="NZ_OY726394.1"/>
</dbReference>
<evidence type="ECO:0008006" key="3">
    <source>
        <dbReference type="Google" id="ProtNLM"/>
    </source>
</evidence>
<evidence type="ECO:0000313" key="2">
    <source>
        <dbReference type="Proteomes" id="UP001190336"/>
    </source>
</evidence>
<dbReference type="EMBL" id="OY726394">
    <property type="protein sequence ID" value="CAJ1493818.1"/>
    <property type="molecule type" value="Genomic_DNA"/>
</dbReference>
<name>A0ABN9MSP8_9MYCO</name>
<protein>
    <recommendedName>
        <fullName evidence="3">Antitoxin Xre/MbcA/ParS-like toxin-binding domain-containing protein</fullName>
    </recommendedName>
</protein>
<organism evidence="1 2">
    <name type="scientific">[Mycobacterium] kokjensenii</name>
    <dbReference type="NCBI Taxonomy" id="3064287"/>
    <lineage>
        <taxon>Bacteria</taxon>
        <taxon>Bacillati</taxon>
        <taxon>Actinomycetota</taxon>
        <taxon>Actinomycetes</taxon>
        <taxon>Mycobacteriales</taxon>
        <taxon>Mycobacteriaceae</taxon>
        <taxon>Mycolicibacter</taxon>
    </lineage>
</organism>
<accession>A0ABN9MSP8</accession>
<proteinExistence type="predicted"/>
<keyword evidence="2" id="KW-1185">Reference proteome</keyword>
<evidence type="ECO:0000313" key="1">
    <source>
        <dbReference type="EMBL" id="CAJ1493818.1"/>
    </source>
</evidence>
<dbReference type="Proteomes" id="UP001190336">
    <property type="component" value="Chromosome"/>
</dbReference>
<sequence>MTTVEQLAAATQRIRDSAHAVGAALSAVSVYTEPTITRAVQAEQNLYRGIETEFSLLSSTDAGRLMGSRSSAPRNLAAAAHRGQALIGLRRGNQVVYPGFQFGSDGQPLPVIKRLREIADANGWSETALLQWLCAPTTYLDGDRPVDHLGTDPQRVAAVAADDFSVSW</sequence>
<reference evidence="1 2" key="1">
    <citation type="submission" date="2023-08" db="EMBL/GenBank/DDBJ databases">
        <authorList>
            <person name="Folkvardsen B D."/>
            <person name="Norman A."/>
        </authorList>
    </citation>
    <scope>NUCLEOTIDE SEQUENCE [LARGE SCALE GENOMIC DNA]</scope>
    <source>
        <strain evidence="1 2">Mu0083</strain>
    </source>
</reference>